<feature type="compositionally biased region" description="Polar residues" evidence="1">
    <location>
        <begin position="87"/>
        <end position="100"/>
    </location>
</feature>
<dbReference type="PANTHER" id="PTHR13464:SF0">
    <property type="entry name" value="SAP30-BINDING PROTEIN"/>
    <property type="match status" value="1"/>
</dbReference>
<feature type="compositionally biased region" description="Pro residues" evidence="1">
    <location>
        <begin position="108"/>
        <end position="118"/>
    </location>
</feature>
<evidence type="ECO:0008006" key="4">
    <source>
        <dbReference type="Google" id="ProtNLM"/>
    </source>
</evidence>
<evidence type="ECO:0000313" key="3">
    <source>
        <dbReference type="Proteomes" id="UP000800092"/>
    </source>
</evidence>
<dbReference type="PANTHER" id="PTHR13464">
    <property type="entry name" value="TRANSCRIPTIONAL REGULATOR PROTEIN HCNGP"/>
    <property type="match status" value="1"/>
</dbReference>
<sequence>MSAALGLVDYGSSDEEGQIAPRPDREDRDIPHEPDLQPRGSTKEAPQSTDVRGTSIPQRENPSKIPTKPSIESKRQPEDAAPATAVEDTTIQGSSASSHLPASEHSPLPGPSLGPARPPGAETADESISHPQSPYSIIRSQLRSVTMPPVPNFSVPPSPPGSPPAQVTKKFEQFLELKQKGRHFNETLANSSALRNPTLLQKLIGFAGISEEDQYATTLPAEAAIPTKFPEWAYGDQLDKAQKAIAKKREEEASKKQRESLNFVKASGSGTSSRSTTPGTAPRAGHSAAERILAELDGKGPQSQLRATDRKSGRSSGSRSRFDQRSRSPAQ</sequence>
<dbReference type="InterPro" id="IPR012479">
    <property type="entry name" value="SAP30BP"/>
</dbReference>
<dbReference type="Pfam" id="PF07818">
    <property type="entry name" value="HCNGP"/>
    <property type="match status" value="1"/>
</dbReference>
<dbReference type="Proteomes" id="UP000800092">
    <property type="component" value="Unassembled WGS sequence"/>
</dbReference>
<evidence type="ECO:0000256" key="1">
    <source>
        <dbReference type="SAM" id="MobiDB-lite"/>
    </source>
</evidence>
<dbReference type="AlphaFoldDB" id="A0A6A6HHD6"/>
<dbReference type="EMBL" id="ML991779">
    <property type="protein sequence ID" value="KAF2237545.1"/>
    <property type="molecule type" value="Genomic_DNA"/>
</dbReference>
<feature type="compositionally biased region" description="Polar residues" evidence="1">
    <location>
        <begin position="129"/>
        <end position="144"/>
    </location>
</feature>
<gene>
    <name evidence="2" type="ORF">EV356DRAFT_529873</name>
</gene>
<dbReference type="OrthoDB" id="1714508at2759"/>
<evidence type="ECO:0000313" key="2">
    <source>
        <dbReference type="EMBL" id="KAF2237545.1"/>
    </source>
</evidence>
<feature type="compositionally biased region" description="Polar residues" evidence="1">
    <location>
        <begin position="44"/>
        <end position="60"/>
    </location>
</feature>
<dbReference type="GO" id="GO:0006355">
    <property type="term" value="P:regulation of DNA-templated transcription"/>
    <property type="evidence" value="ECO:0007669"/>
    <property type="project" value="InterPro"/>
</dbReference>
<feature type="region of interest" description="Disordered" evidence="1">
    <location>
        <begin position="1"/>
        <end position="167"/>
    </location>
</feature>
<name>A0A6A6HHD6_VIRVR</name>
<feature type="compositionally biased region" description="Basic and acidic residues" evidence="1">
    <location>
        <begin position="320"/>
        <end position="331"/>
    </location>
</feature>
<feature type="compositionally biased region" description="Low complexity" evidence="1">
    <location>
        <begin position="266"/>
        <end position="283"/>
    </location>
</feature>
<feature type="compositionally biased region" description="Pro residues" evidence="1">
    <location>
        <begin position="148"/>
        <end position="163"/>
    </location>
</feature>
<proteinExistence type="predicted"/>
<organism evidence="2 3">
    <name type="scientific">Viridothelium virens</name>
    <name type="common">Speckled blister lichen</name>
    <name type="synonym">Trypethelium virens</name>
    <dbReference type="NCBI Taxonomy" id="1048519"/>
    <lineage>
        <taxon>Eukaryota</taxon>
        <taxon>Fungi</taxon>
        <taxon>Dikarya</taxon>
        <taxon>Ascomycota</taxon>
        <taxon>Pezizomycotina</taxon>
        <taxon>Dothideomycetes</taxon>
        <taxon>Dothideomycetes incertae sedis</taxon>
        <taxon>Trypetheliales</taxon>
        <taxon>Trypetheliaceae</taxon>
        <taxon>Viridothelium</taxon>
    </lineage>
</organism>
<keyword evidence="3" id="KW-1185">Reference proteome</keyword>
<reference evidence="2" key="1">
    <citation type="journal article" date="2020" name="Stud. Mycol.">
        <title>101 Dothideomycetes genomes: a test case for predicting lifestyles and emergence of pathogens.</title>
        <authorList>
            <person name="Haridas S."/>
            <person name="Albert R."/>
            <person name="Binder M."/>
            <person name="Bloem J."/>
            <person name="Labutti K."/>
            <person name="Salamov A."/>
            <person name="Andreopoulos B."/>
            <person name="Baker S."/>
            <person name="Barry K."/>
            <person name="Bills G."/>
            <person name="Bluhm B."/>
            <person name="Cannon C."/>
            <person name="Castanera R."/>
            <person name="Culley D."/>
            <person name="Daum C."/>
            <person name="Ezra D."/>
            <person name="Gonzalez J."/>
            <person name="Henrissat B."/>
            <person name="Kuo A."/>
            <person name="Liang C."/>
            <person name="Lipzen A."/>
            <person name="Lutzoni F."/>
            <person name="Magnuson J."/>
            <person name="Mondo S."/>
            <person name="Nolan M."/>
            <person name="Ohm R."/>
            <person name="Pangilinan J."/>
            <person name="Park H.-J."/>
            <person name="Ramirez L."/>
            <person name="Alfaro M."/>
            <person name="Sun H."/>
            <person name="Tritt A."/>
            <person name="Yoshinaga Y."/>
            <person name="Zwiers L.-H."/>
            <person name="Turgeon B."/>
            <person name="Goodwin S."/>
            <person name="Spatafora J."/>
            <person name="Crous P."/>
            <person name="Grigoriev I."/>
        </authorList>
    </citation>
    <scope>NUCLEOTIDE SEQUENCE</scope>
    <source>
        <strain evidence="2">Tuck. ex Michener</strain>
    </source>
</reference>
<feature type="compositionally biased region" description="Basic and acidic residues" evidence="1">
    <location>
        <begin position="288"/>
        <end position="298"/>
    </location>
</feature>
<dbReference type="GO" id="GO:0005634">
    <property type="term" value="C:nucleus"/>
    <property type="evidence" value="ECO:0007669"/>
    <property type="project" value="TreeGrafter"/>
</dbReference>
<feature type="region of interest" description="Disordered" evidence="1">
    <location>
        <begin position="245"/>
        <end position="331"/>
    </location>
</feature>
<feature type="compositionally biased region" description="Basic and acidic residues" evidence="1">
    <location>
        <begin position="22"/>
        <end position="36"/>
    </location>
</feature>
<protein>
    <recommendedName>
        <fullName evidence="4">HCNGP-domain-containing protein</fullName>
    </recommendedName>
</protein>
<accession>A0A6A6HHD6</accession>
<feature type="compositionally biased region" description="Basic and acidic residues" evidence="1">
    <location>
        <begin position="245"/>
        <end position="259"/>
    </location>
</feature>